<dbReference type="Proteomes" id="UP001642260">
    <property type="component" value="Unassembled WGS sequence"/>
</dbReference>
<name>A0ABC8J3V4_ERUVS</name>
<keyword evidence="2" id="KW-1185">Reference proteome</keyword>
<evidence type="ECO:0000313" key="1">
    <source>
        <dbReference type="EMBL" id="CAH8312910.1"/>
    </source>
</evidence>
<evidence type="ECO:0000313" key="2">
    <source>
        <dbReference type="Proteomes" id="UP001642260"/>
    </source>
</evidence>
<gene>
    <name evidence="1" type="ORF">ERUC_LOCUS6345</name>
</gene>
<sequence length="135" mass="15366">MVICLIQFAKIGWYRGEVQVSNAFDSVVDINPKFEDVIEFTKQMLANDLLLALIVPKDEKKIVQKQKQDWTEIEVRHISEILLSGVDPNKETSSEGLSTTFSKRKEEDADLLDMTSTSKKLCTKMIKLEKITTDA</sequence>
<organism evidence="1 2">
    <name type="scientific">Eruca vesicaria subsp. sativa</name>
    <name type="common">Garden rocket</name>
    <name type="synonym">Eruca sativa</name>
    <dbReference type="NCBI Taxonomy" id="29727"/>
    <lineage>
        <taxon>Eukaryota</taxon>
        <taxon>Viridiplantae</taxon>
        <taxon>Streptophyta</taxon>
        <taxon>Embryophyta</taxon>
        <taxon>Tracheophyta</taxon>
        <taxon>Spermatophyta</taxon>
        <taxon>Magnoliopsida</taxon>
        <taxon>eudicotyledons</taxon>
        <taxon>Gunneridae</taxon>
        <taxon>Pentapetalae</taxon>
        <taxon>rosids</taxon>
        <taxon>malvids</taxon>
        <taxon>Brassicales</taxon>
        <taxon>Brassicaceae</taxon>
        <taxon>Brassiceae</taxon>
        <taxon>Eruca</taxon>
    </lineage>
</organism>
<protein>
    <submittedName>
        <fullName evidence="1">Uncharacterized protein</fullName>
    </submittedName>
</protein>
<dbReference type="AlphaFoldDB" id="A0ABC8J3V4"/>
<accession>A0ABC8J3V4</accession>
<dbReference type="EMBL" id="CAKOAT010075155">
    <property type="protein sequence ID" value="CAH8312910.1"/>
    <property type="molecule type" value="Genomic_DNA"/>
</dbReference>
<proteinExistence type="predicted"/>
<reference evidence="1 2" key="1">
    <citation type="submission" date="2022-03" db="EMBL/GenBank/DDBJ databases">
        <authorList>
            <person name="Macdonald S."/>
            <person name="Ahmed S."/>
            <person name="Newling K."/>
        </authorList>
    </citation>
    <scope>NUCLEOTIDE SEQUENCE [LARGE SCALE GENOMIC DNA]</scope>
</reference>
<comment type="caution">
    <text evidence="1">The sequence shown here is derived from an EMBL/GenBank/DDBJ whole genome shotgun (WGS) entry which is preliminary data.</text>
</comment>